<evidence type="ECO:0000256" key="9">
    <source>
        <dbReference type="ARBA" id="ARBA00022777"/>
    </source>
</evidence>
<keyword evidence="4" id="KW-1003">Cell membrane</keyword>
<dbReference type="EC" id="2.7.13.3" evidence="3"/>
<evidence type="ECO:0000256" key="12">
    <source>
        <dbReference type="ARBA" id="ARBA00023012"/>
    </source>
</evidence>
<keyword evidence="10" id="KW-0067">ATP-binding</keyword>
<dbReference type="PRINTS" id="PR00344">
    <property type="entry name" value="BCTRLSENSOR"/>
</dbReference>
<evidence type="ECO:0000256" key="13">
    <source>
        <dbReference type="ARBA" id="ARBA00023136"/>
    </source>
</evidence>
<comment type="caution">
    <text evidence="17">The sequence shown here is derived from an EMBL/GenBank/DDBJ whole genome shotgun (WGS) entry which is preliminary data.</text>
</comment>
<dbReference type="Pfam" id="PF00672">
    <property type="entry name" value="HAMP"/>
    <property type="match status" value="1"/>
</dbReference>
<dbReference type="InterPro" id="IPR005467">
    <property type="entry name" value="His_kinase_dom"/>
</dbReference>
<keyword evidence="11 14" id="KW-1133">Transmembrane helix</keyword>
<evidence type="ECO:0000256" key="5">
    <source>
        <dbReference type="ARBA" id="ARBA00022553"/>
    </source>
</evidence>
<dbReference type="Pfam" id="PF02518">
    <property type="entry name" value="HATPase_c"/>
    <property type="match status" value="1"/>
</dbReference>
<dbReference type="GO" id="GO:0005886">
    <property type="term" value="C:plasma membrane"/>
    <property type="evidence" value="ECO:0007669"/>
    <property type="project" value="UniProtKB-SubCell"/>
</dbReference>
<dbReference type="Gene3D" id="3.30.565.10">
    <property type="entry name" value="Histidine kinase-like ATPase, C-terminal domain"/>
    <property type="match status" value="1"/>
</dbReference>
<dbReference type="InterPro" id="IPR004358">
    <property type="entry name" value="Sig_transdc_His_kin-like_C"/>
</dbReference>
<dbReference type="Gene3D" id="6.10.340.10">
    <property type="match status" value="1"/>
</dbReference>
<evidence type="ECO:0000256" key="10">
    <source>
        <dbReference type="ARBA" id="ARBA00022840"/>
    </source>
</evidence>
<evidence type="ECO:0000256" key="11">
    <source>
        <dbReference type="ARBA" id="ARBA00022989"/>
    </source>
</evidence>
<dbReference type="SMART" id="SM00388">
    <property type="entry name" value="HisKA"/>
    <property type="match status" value="1"/>
</dbReference>
<dbReference type="Proteomes" id="UP000257143">
    <property type="component" value="Unassembled WGS sequence"/>
</dbReference>
<comment type="subcellular location">
    <subcellularLocation>
        <location evidence="2">Cell membrane</location>
        <topology evidence="2">Multi-pass membrane protein</topology>
    </subcellularLocation>
</comment>
<keyword evidence="6" id="KW-0808">Transferase</keyword>
<evidence type="ECO:0000256" key="2">
    <source>
        <dbReference type="ARBA" id="ARBA00004651"/>
    </source>
</evidence>
<accession>A0A3D8PY89</accession>
<dbReference type="GO" id="GO:0000155">
    <property type="term" value="F:phosphorelay sensor kinase activity"/>
    <property type="evidence" value="ECO:0007669"/>
    <property type="project" value="InterPro"/>
</dbReference>
<feature type="transmembrane region" description="Helical" evidence="14">
    <location>
        <begin position="6"/>
        <end position="29"/>
    </location>
</feature>
<evidence type="ECO:0000256" key="7">
    <source>
        <dbReference type="ARBA" id="ARBA00022692"/>
    </source>
</evidence>
<dbReference type="SMART" id="SM00304">
    <property type="entry name" value="HAMP"/>
    <property type="match status" value="1"/>
</dbReference>
<sequence length="485" mass="56684">MKIKNWLMISYFIVMVLPIAAVYFLYVSLSYYDQKIDLREYIDFQDTVSNIESHLLDESLYKIQSNKNYKHLESLTNDNLKIDLYRYDGVQIFSSMDFSNSYQLFNTNTELLYQNVNEIQKSPRTYSVKKLVFDEENRIAGVYEITVGRREWIEAYNRNTIIMISLFSIFFIALYSIIIILLNRKLNRPLQTLQAHMNAFAKGKELEQSLSISKDEIGELMIHFEEMKLQINQTKDALAAQQQEKEFMVASLSHDLKTPLTVIRTYSEALENNNLTKEVQREYKLILFEKLDHMKHMIEDLALYTSLQSSQNKINPVQVNGNEYFDMLFSGYDELCAKKEISLVLKQEVKHSYLLDPKQMIRIVDNLLDNSIRYTPKNGTIWLAAISSRKPIPDWTFRDFYHELEEWRKEGTAILIQNEGSAIPKHQLDRIFQPFYQADKSRGKGATSGLGLSIAKIIMERHEGKIKIWSAENKGTLIACWLKEG</sequence>
<evidence type="ECO:0000256" key="4">
    <source>
        <dbReference type="ARBA" id="ARBA00022475"/>
    </source>
</evidence>
<evidence type="ECO:0000259" key="15">
    <source>
        <dbReference type="PROSITE" id="PS50109"/>
    </source>
</evidence>
<dbReference type="InterPro" id="IPR003660">
    <property type="entry name" value="HAMP_dom"/>
</dbReference>
<dbReference type="PROSITE" id="PS50885">
    <property type="entry name" value="HAMP"/>
    <property type="match status" value="1"/>
</dbReference>
<keyword evidence="13 14" id="KW-0472">Membrane</keyword>
<evidence type="ECO:0000256" key="6">
    <source>
        <dbReference type="ARBA" id="ARBA00022679"/>
    </source>
</evidence>
<keyword evidence="9 17" id="KW-0418">Kinase</keyword>
<dbReference type="CDD" id="cd00082">
    <property type="entry name" value="HisKA"/>
    <property type="match status" value="1"/>
</dbReference>
<dbReference type="CDD" id="cd06225">
    <property type="entry name" value="HAMP"/>
    <property type="match status" value="1"/>
</dbReference>
<dbReference type="Gene3D" id="1.10.287.130">
    <property type="match status" value="1"/>
</dbReference>
<evidence type="ECO:0000256" key="1">
    <source>
        <dbReference type="ARBA" id="ARBA00000085"/>
    </source>
</evidence>
<protein>
    <recommendedName>
        <fullName evidence="3">histidine kinase</fullName>
        <ecNumber evidence="3">2.7.13.3</ecNumber>
    </recommendedName>
</protein>
<dbReference type="InterPro" id="IPR003661">
    <property type="entry name" value="HisK_dim/P_dom"/>
</dbReference>
<dbReference type="OrthoDB" id="335833at2"/>
<evidence type="ECO:0000256" key="8">
    <source>
        <dbReference type="ARBA" id="ARBA00022741"/>
    </source>
</evidence>
<reference evidence="18" key="1">
    <citation type="submission" date="2017-11" db="EMBL/GenBank/DDBJ databases">
        <authorList>
            <person name="Zhu W."/>
        </authorList>
    </citation>
    <scope>NUCLEOTIDE SEQUENCE [LARGE SCALE GENOMIC DNA]</scope>
    <source>
        <strain evidence="18">CAU 1183</strain>
    </source>
</reference>
<feature type="domain" description="Histidine kinase" evidence="15">
    <location>
        <begin position="251"/>
        <end position="485"/>
    </location>
</feature>
<name>A0A3D8PY89_9BACI</name>
<keyword evidence="12" id="KW-0902">Two-component regulatory system</keyword>
<dbReference type="EMBL" id="PIOC01000010">
    <property type="protein sequence ID" value="RDW20291.1"/>
    <property type="molecule type" value="Genomic_DNA"/>
</dbReference>
<feature type="transmembrane region" description="Helical" evidence="14">
    <location>
        <begin position="160"/>
        <end position="182"/>
    </location>
</feature>
<dbReference type="GO" id="GO:0005524">
    <property type="term" value="F:ATP binding"/>
    <property type="evidence" value="ECO:0007669"/>
    <property type="project" value="UniProtKB-KW"/>
</dbReference>
<dbReference type="PROSITE" id="PS50109">
    <property type="entry name" value="HIS_KIN"/>
    <property type="match status" value="1"/>
</dbReference>
<comment type="catalytic activity">
    <reaction evidence="1">
        <text>ATP + protein L-histidine = ADP + protein N-phospho-L-histidine.</text>
        <dbReference type="EC" id="2.7.13.3"/>
    </reaction>
</comment>
<dbReference type="PANTHER" id="PTHR45528:SF1">
    <property type="entry name" value="SENSOR HISTIDINE KINASE CPXA"/>
    <property type="match status" value="1"/>
</dbReference>
<dbReference type="RefSeq" id="WP_115772374.1">
    <property type="nucleotide sequence ID" value="NZ_PIOC01000010.1"/>
</dbReference>
<evidence type="ECO:0000259" key="16">
    <source>
        <dbReference type="PROSITE" id="PS50885"/>
    </source>
</evidence>
<keyword evidence="18" id="KW-1185">Reference proteome</keyword>
<dbReference type="Pfam" id="PF00512">
    <property type="entry name" value="HisKA"/>
    <property type="match status" value="1"/>
</dbReference>
<dbReference type="SUPFAM" id="SSF47384">
    <property type="entry name" value="Homodimeric domain of signal transducing histidine kinase"/>
    <property type="match status" value="1"/>
</dbReference>
<dbReference type="InterPro" id="IPR050398">
    <property type="entry name" value="HssS/ArlS-like"/>
</dbReference>
<evidence type="ECO:0000256" key="14">
    <source>
        <dbReference type="SAM" id="Phobius"/>
    </source>
</evidence>
<evidence type="ECO:0000256" key="3">
    <source>
        <dbReference type="ARBA" id="ARBA00012438"/>
    </source>
</evidence>
<dbReference type="AlphaFoldDB" id="A0A3D8PY89"/>
<evidence type="ECO:0000313" key="17">
    <source>
        <dbReference type="EMBL" id="RDW20291.1"/>
    </source>
</evidence>
<keyword evidence="8" id="KW-0547">Nucleotide-binding</keyword>
<dbReference type="InterPro" id="IPR003594">
    <property type="entry name" value="HATPase_dom"/>
</dbReference>
<dbReference type="SMART" id="SM00387">
    <property type="entry name" value="HATPase_c"/>
    <property type="match status" value="1"/>
</dbReference>
<feature type="domain" description="HAMP" evidence="16">
    <location>
        <begin position="184"/>
        <end position="236"/>
    </location>
</feature>
<dbReference type="InterPro" id="IPR036890">
    <property type="entry name" value="HATPase_C_sf"/>
</dbReference>
<proteinExistence type="predicted"/>
<dbReference type="PANTHER" id="PTHR45528">
    <property type="entry name" value="SENSOR HISTIDINE KINASE CPXA"/>
    <property type="match status" value="1"/>
</dbReference>
<dbReference type="SUPFAM" id="SSF55874">
    <property type="entry name" value="ATPase domain of HSP90 chaperone/DNA topoisomerase II/histidine kinase"/>
    <property type="match status" value="1"/>
</dbReference>
<evidence type="ECO:0000313" key="18">
    <source>
        <dbReference type="Proteomes" id="UP000257143"/>
    </source>
</evidence>
<organism evidence="17 18">
    <name type="scientific">Oceanobacillus arenosus</name>
    <dbReference type="NCBI Taxonomy" id="1229153"/>
    <lineage>
        <taxon>Bacteria</taxon>
        <taxon>Bacillati</taxon>
        <taxon>Bacillota</taxon>
        <taxon>Bacilli</taxon>
        <taxon>Bacillales</taxon>
        <taxon>Bacillaceae</taxon>
        <taxon>Oceanobacillus</taxon>
    </lineage>
</organism>
<gene>
    <name evidence="17" type="ORF">CWR48_06270</name>
</gene>
<dbReference type="InterPro" id="IPR036097">
    <property type="entry name" value="HisK_dim/P_sf"/>
</dbReference>
<keyword evidence="5" id="KW-0597">Phosphoprotein</keyword>
<keyword evidence="7 14" id="KW-0812">Transmembrane</keyword>